<accession>A0A9E3H998</accession>
<dbReference type="AlphaFoldDB" id="A0A9E3H998"/>
<dbReference type="InterPro" id="IPR027417">
    <property type="entry name" value="P-loop_NTPase"/>
</dbReference>
<evidence type="ECO:0000313" key="1">
    <source>
        <dbReference type="EMBL" id="MBW4433339.1"/>
    </source>
</evidence>
<proteinExistence type="predicted"/>
<evidence type="ECO:0000313" key="2">
    <source>
        <dbReference type="Proteomes" id="UP000813215"/>
    </source>
</evidence>
<reference evidence="1" key="2">
    <citation type="journal article" date="2022" name="Microbiol. Resour. Announc.">
        <title>Metagenome Sequencing to Explore Phylogenomics of Terrestrial Cyanobacteria.</title>
        <authorList>
            <person name="Ward R.D."/>
            <person name="Stajich J.E."/>
            <person name="Johansen J.R."/>
            <person name="Huntemann M."/>
            <person name="Clum A."/>
            <person name="Foster B."/>
            <person name="Foster B."/>
            <person name="Roux S."/>
            <person name="Palaniappan K."/>
            <person name="Varghese N."/>
            <person name="Mukherjee S."/>
            <person name="Reddy T.B.K."/>
            <person name="Daum C."/>
            <person name="Copeland A."/>
            <person name="Chen I.A."/>
            <person name="Ivanova N.N."/>
            <person name="Kyrpides N.C."/>
            <person name="Shapiro N."/>
            <person name="Eloe-Fadrosh E.A."/>
            <person name="Pietrasiak N."/>
        </authorList>
    </citation>
    <scope>NUCLEOTIDE SEQUENCE</scope>
    <source>
        <strain evidence="1">HA4357-MV3</strain>
    </source>
</reference>
<evidence type="ECO:0008006" key="3">
    <source>
        <dbReference type="Google" id="ProtNLM"/>
    </source>
</evidence>
<dbReference type="SUPFAM" id="SSF52540">
    <property type="entry name" value="P-loop containing nucleoside triphosphate hydrolases"/>
    <property type="match status" value="1"/>
</dbReference>
<dbReference type="EMBL" id="JAHHHW010000102">
    <property type="protein sequence ID" value="MBW4433339.1"/>
    <property type="molecule type" value="Genomic_DNA"/>
</dbReference>
<sequence length="540" mass="60464">MVTALTKWETSTAPAVAIESTETRAIAVFWGAMIPAIPDLISKEQFRTGMTYETALNQILQAQQRWIQQLHGESRFTLSIRIITTGDSEQDLIFGLVGRTEGQAEIETISAARNFFNKIRDTFPNGYPLESCRTEEELAILRLPFLPSDAGTLAEFRRTIRQLQTITSKDIPDKVGIQINPWIPHPDNFQDLFRALLCHPTPAAVAINLQPTQLTQQEATYLAEQARLYANIAQISRGESFQVRSMSSNVQYQEKLVEAEHASQAWTKLQNSWRSPFEMTISMITESALPQSIIAALQSAINGKPATENQTAGGGEVKISQTEAQKIAVRQNWVDLTLYRWGNTYNLNRLPWLFSPEEVHSVFRLPIADRTGVWGLPSAAGANDARRPEKSSEITGEISIGTLHLSKKQLTQHLLISGVPGSGKTNTSLYLLETLWRSHRIPWMVLEPAKTEYRGLKAVDSLKADLLIFSLGDERVAPLRFNPFELPPTINLNSHLGALVDLFSVSMSMWGPLPNVVEQLIIEPIFRTSKCIILIFKNYS</sequence>
<comment type="caution">
    <text evidence="1">The sequence shown here is derived from an EMBL/GenBank/DDBJ whole genome shotgun (WGS) entry which is preliminary data.</text>
</comment>
<protein>
    <recommendedName>
        <fullName evidence="3">Helicase HerA central domain-containing protein</fullName>
    </recommendedName>
</protein>
<dbReference type="Gene3D" id="3.40.50.300">
    <property type="entry name" value="P-loop containing nucleotide triphosphate hydrolases"/>
    <property type="match status" value="1"/>
</dbReference>
<organism evidence="1 2">
    <name type="scientific">Pelatocladus maniniholoensis HA4357-MV3</name>
    <dbReference type="NCBI Taxonomy" id="1117104"/>
    <lineage>
        <taxon>Bacteria</taxon>
        <taxon>Bacillati</taxon>
        <taxon>Cyanobacteriota</taxon>
        <taxon>Cyanophyceae</taxon>
        <taxon>Nostocales</taxon>
        <taxon>Nostocaceae</taxon>
        <taxon>Pelatocladus</taxon>
    </lineage>
</organism>
<gene>
    <name evidence="1" type="ORF">KME28_16850</name>
</gene>
<reference evidence="1" key="1">
    <citation type="submission" date="2021-05" db="EMBL/GenBank/DDBJ databases">
        <authorList>
            <person name="Pietrasiak N."/>
            <person name="Ward R."/>
            <person name="Stajich J.E."/>
            <person name="Kurbessoian T."/>
        </authorList>
    </citation>
    <scope>NUCLEOTIDE SEQUENCE</scope>
    <source>
        <strain evidence="1">HA4357-MV3</strain>
    </source>
</reference>
<dbReference type="Proteomes" id="UP000813215">
    <property type="component" value="Unassembled WGS sequence"/>
</dbReference>
<name>A0A9E3H998_9NOST</name>